<protein>
    <recommendedName>
        <fullName evidence="3">Transcriptional regulator</fullName>
    </recommendedName>
</protein>
<comment type="caution">
    <text evidence="1">The sequence shown here is derived from an EMBL/GenBank/DDBJ whole genome shotgun (WGS) entry which is preliminary data.</text>
</comment>
<dbReference type="InterPro" id="IPR055766">
    <property type="entry name" value="DUF7342"/>
</dbReference>
<dbReference type="InterPro" id="IPR036390">
    <property type="entry name" value="WH_DNA-bd_sf"/>
</dbReference>
<dbReference type="SUPFAM" id="SSF46785">
    <property type="entry name" value="Winged helix' DNA-binding domain"/>
    <property type="match status" value="1"/>
</dbReference>
<dbReference type="Proteomes" id="UP000193587">
    <property type="component" value="Unassembled WGS sequence"/>
</dbReference>
<dbReference type="EMBL" id="NEDJ01000026">
    <property type="protein sequence ID" value="OSP05556.1"/>
    <property type="molecule type" value="Genomic_DNA"/>
</dbReference>
<dbReference type="STRING" id="1121945.GCA_000421805_02073"/>
<name>A0A1X4H3F3_HALEZ</name>
<gene>
    <name evidence="1" type="ORF">B9H04_08940</name>
</gene>
<dbReference type="InterPro" id="IPR036388">
    <property type="entry name" value="WH-like_DNA-bd_sf"/>
</dbReference>
<evidence type="ECO:0000313" key="2">
    <source>
        <dbReference type="Proteomes" id="UP000193587"/>
    </source>
</evidence>
<evidence type="ECO:0008006" key="3">
    <source>
        <dbReference type="Google" id="ProtNLM"/>
    </source>
</evidence>
<sequence length="172" mass="19710">MSDEPDRSWTNGLSAADRVGAVALTVGKPRTANWIAEEAEVAHETATKYLTRLVDDGTLRSDTRGQQTTYEPDPVGQYLAEMRELYEEHSPDELAASLEDINEQIRTWKTKYDVETANQLRASLGRTDDVTDERNRRQAAREWDHLETRRRLVEDALRLYDRFPGERRSASA</sequence>
<dbReference type="eggNOG" id="arCOG02773">
    <property type="taxonomic scope" value="Archaea"/>
</dbReference>
<dbReference type="RefSeq" id="WP_085682620.1">
    <property type="nucleotide sequence ID" value="NZ_NEDJ01000026.1"/>
</dbReference>
<evidence type="ECO:0000313" key="1">
    <source>
        <dbReference type="EMBL" id="OSP05556.1"/>
    </source>
</evidence>
<organism evidence="1 2">
    <name type="scientific">Halorubrum ezzemoulense DSM 17463</name>
    <dbReference type="NCBI Taxonomy" id="1121945"/>
    <lineage>
        <taxon>Archaea</taxon>
        <taxon>Methanobacteriati</taxon>
        <taxon>Methanobacteriota</taxon>
        <taxon>Stenosarchaea group</taxon>
        <taxon>Halobacteria</taxon>
        <taxon>Halobacteriales</taxon>
        <taxon>Haloferacaceae</taxon>
        <taxon>Halorubrum</taxon>
    </lineage>
</organism>
<dbReference type="Gene3D" id="1.10.10.10">
    <property type="entry name" value="Winged helix-like DNA-binding domain superfamily/Winged helix DNA-binding domain"/>
    <property type="match status" value="1"/>
</dbReference>
<dbReference type="Pfam" id="PF24033">
    <property type="entry name" value="DUF7342"/>
    <property type="match status" value="1"/>
</dbReference>
<accession>A0A1X4H3F3</accession>
<proteinExistence type="predicted"/>
<dbReference type="AlphaFoldDB" id="A0A1X4H3F3"/>
<reference evidence="1 2" key="1">
    <citation type="submission" date="2017-04" db="EMBL/GenBank/DDBJ databases">
        <title>MLSA of the genus Halorubrum.</title>
        <authorList>
            <person name="De La Haba R."/>
            <person name="Sanchez-Porro C."/>
            <person name="Infante-Dominguez C."/>
            <person name="Ventosa A."/>
        </authorList>
    </citation>
    <scope>NUCLEOTIDE SEQUENCE [LARGE SCALE GENOMIC DNA]</scope>
    <source>
        <strain evidence="1 2">DSM 17463</strain>
    </source>
</reference>